<keyword evidence="1" id="KW-1133">Transmembrane helix</keyword>
<feature type="transmembrane region" description="Helical" evidence="1">
    <location>
        <begin position="127"/>
        <end position="149"/>
    </location>
</feature>
<evidence type="ECO:0000256" key="1">
    <source>
        <dbReference type="SAM" id="Phobius"/>
    </source>
</evidence>
<feature type="transmembrane region" description="Helical" evidence="1">
    <location>
        <begin position="96"/>
        <end position="115"/>
    </location>
</feature>
<organism evidence="2 3">
    <name type="scientific">Enterococcus columbae DSM 7374 = ATCC 51263</name>
    <dbReference type="NCBI Taxonomy" id="1121865"/>
    <lineage>
        <taxon>Bacteria</taxon>
        <taxon>Bacillati</taxon>
        <taxon>Bacillota</taxon>
        <taxon>Bacilli</taxon>
        <taxon>Lactobacillales</taxon>
        <taxon>Enterococcaceae</taxon>
        <taxon>Enterococcus</taxon>
    </lineage>
</organism>
<dbReference type="STRING" id="1121865.OMW_01082"/>
<evidence type="ECO:0000313" key="2">
    <source>
        <dbReference type="EMBL" id="EOW80525.1"/>
    </source>
</evidence>
<feature type="transmembrane region" description="Helical" evidence="1">
    <location>
        <begin position="183"/>
        <end position="205"/>
    </location>
</feature>
<name>S0KPG2_9ENTE</name>
<keyword evidence="1" id="KW-0472">Membrane</keyword>
<proteinExistence type="predicted"/>
<dbReference type="AlphaFoldDB" id="S0KPG2"/>
<dbReference type="NCBIfam" id="TIGR01906">
    <property type="entry name" value="integ_TIGR01906"/>
    <property type="match status" value="1"/>
</dbReference>
<accession>S0KPG2</accession>
<keyword evidence="3" id="KW-1185">Reference proteome</keyword>
<protein>
    <submittedName>
        <fullName evidence="2">Integral membrane protein</fullName>
    </submittedName>
</protein>
<reference evidence="2 3" key="1">
    <citation type="submission" date="2013-03" db="EMBL/GenBank/DDBJ databases">
        <title>The Genome Sequence of Enterococcus columbae ATCC_51263 (PacBio/Illumina hybrid assembly).</title>
        <authorList>
            <consortium name="The Broad Institute Genomics Platform"/>
            <consortium name="The Broad Institute Genome Sequencing Center for Infectious Disease"/>
            <person name="Earl A."/>
            <person name="Russ C."/>
            <person name="Gilmore M."/>
            <person name="Surin D."/>
            <person name="Walker B."/>
            <person name="Young S."/>
            <person name="Zeng Q."/>
            <person name="Gargeya S."/>
            <person name="Fitzgerald M."/>
            <person name="Haas B."/>
            <person name="Abouelleil A."/>
            <person name="Allen A.W."/>
            <person name="Alvarado L."/>
            <person name="Arachchi H.M."/>
            <person name="Berlin A.M."/>
            <person name="Chapman S.B."/>
            <person name="Gainer-Dewar J."/>
            <person name="Goldberg J."/>
            <person name="Griggs A."/>
            <person name="Gujja S."/>
            <person name="Hansen M."/>
            <person name="Howarth C."/>
            <person name="Imamovic A."/>
            <person name="Ireland A."/>
            <person name="Larimer J."/>
            <person name="McCowan C."/>
            <person name="Murphy C."/>
            <person name="Pearson M."/>
            <person name="Poon T.W."/>
            <person name="Priest M."/>
            <person name="Roberts A."/>
            <person name="Saif S."/>
            <person name="Shea T."/>
            <person name="Sisk P."/>
            <person name="Sykes S."/>
            <person name="Wortman J."/>
            <person name="Nusbaum C."/>
            <person name="Birren B."/>
        </authorList>
    </citation>
    <scope>NUCLEOTIDE SEQUENCE [LARGE SCALE GENOMIC DNA]</scope>
    <source>
        <strain evidence="2 3">ATCC 51263</strain>
    </source>
</reference>
<dbReference type="InterPro" id="IPR010178">
    <property type="entry name" value="Lit"/>
</dbReference>
<dbReference type="Proteomes" id="UP000014113">
    <property type="component" value="Unassembled WGS sequence"/>
</dbReference>
<gene>
    <name evidence="2" type="ORF">I568_01702</name>
</gene>
<evidence type="ECO:0000313" key="3">
    <source>
        <dbReference type="Proteomes" id="UP000014113"/>
    </source>
</evidence>
<comment type="caution">
    <text evidence="2">The sequence shown here is derived from an EMBL/GenBank/DDBJ whole genome shotgun (WGS) entry which is preliminary data.</text>
</comment>
<feature type="transmembrane region" description="Helical" evidence="1">
    <location>
        <begin position="12"/>
        <end position="32"/>
    </location>
</feature>
<keyword evidence="1" id="KW-0812">Transmembrane</keyword>
<dbReference type="RefSeq" id="WP_016183224.1">
    <property type="nucleotide sequence ID" value="NZ_JXKI01000001.1"/>
</dbReference>
<dbReference type="Pfam" id="PF07314">
    <property type="entry name" value="Lit"/>
    <property type="match status" value="1"/>
</dbReference>
<dbReference type="OrthoDB" id="9813051at2"/>
<dbReference type="PATRIC" id="fig|1121865.3.peg.1051"/>
<dbReference type="EMBL" id="ASWJ01000008">
    <property type="protein sequence ID" value="EOW80525.1"/>
    <property type="molecule type" value="Genomic_DNA"/>
</dbReference>
<dbReference type="eggNOG" id="COG4478">
    <property type="taxonomic scope" value="Bacteria"/>
</dbReference>
<sequence>MKLKLYPYFEGVMLALVLLTILSFCIAFTINFTPLYAWNVEKYQLAQIANLSTKELLANYNQLLAYLNFPWQTKLVLPDFPMSSSGLKHFYEVKRLFLLDYIVFILGLVPSILYLKKLWQKRQLWKFLQPIQLLLASLVILCVLMLFGFDQFFVYFHQILFRNSDWLFDPATDPIINVLTEQFFMQCFLLFFLLLLISLAILYTIGRKQLKEK</sequence>